<feature type="region of interest" description="Disordered" evidence="1">
    <location>
        <begin position="1"/>
        <end position="221"/>
    </location>
</feature>
<feature type="compositionally biased region" description="Pro residues" evidence="1">
    <location>
        <begin position="101"/>
        <end position="116"/>
    </location>
</feature>
<feature type="domain" description="Inositol polyphosphate-related phosphatase" evidence="2">
    <location>
        <begin position="803"/>
        <end position="1144"/>
    </location>
</feature>
<organism evidence="3 4">
    <name type="scientific">Lasiosphaeris hirsuta</name>
    <dbReference type="NCBI Taxonomy" id="260670"/>
    <lineage>
        <taxon>Eukaryota</taxon>
        <taxon>Fungi</taxon>
        <taxon>Dikarya</taxon>
        <taxon>Ascomycota</taxon>
        <taxon>Pezizomycotina</taxon>
        <taxon>Sordariomycetes</taxon>
        <taxon>Sordariomycetidae</taxon>
        <taxon>Sordariales</taxon>
        <taxon>Lasiosphaeriaceae</taxon>
        <taxon>Lasiosphaeris</taxon>
    </lineage>
</organism>
<proteinExistence type="predicted"/>
<dbReference type="EMBL" id="JAUKUA010000003">
    <property type="protein sequence ID" value="KAK0720029.1"/>
    <property type="molecule type" value="Genomic_DNA"/>
</dbReference>
<dbReference type="SUPFAM" id="SSF50978">
    <property type="entry name" value="WD40 repeat-like"/>
    <property type="match status" value="1"/>
</dbReference>
<dbReference type="Proteomes" id="UP001172102">
    <property type="component" value="Unassembled WGS sequence"/>
</dbReference>
<dbReference type="FunFam" id="3.60.10.10:FF:000036">
    <property type="entry name" value="Inositol polyphosphate phosphatase, putative"/>
    <property type="match status" value="1"/>
</dbReference>
<evidence type="ECO:0000256" key="1">
    <source>
        <dbReference type="SAM" id="MobiDB-lite"/>
    </source>
</evidence>
<evidence type="ECO:0000259" key="2">
    <source>
        <dbReference type="SMART" id="SM00128"/>
    </source>
</evidence>
<dbReference type="GO" id="GO:0046856">
    <property type="term" value="P:phosphatidylinositol dephosphorylation"/>
    <property type="evidence" value="ECO:0007669"/>
    <property type="project" value="InterPro"/>
</dbReference>
<dbReference type="GO" id="GO:0004519">
    <property type="term" value="F:endonuclease activity"/>
    <property type="evidence" value="ECO:0007669"/>
    <property type="project" value="UniProtKB-KW"/>
</dbReference>
<dbReference type="Gene3D" id="3.60.10.10">
    <property type="entry name" value="Endonuclease/exonuclease/phosphatase"/>
    <property type="match status" value="1"/>
</dbReference>
<dbReference type="SUPFAM" id="SSF56219">
    <property type="entry name" value="DNase I-like"/>
    <property type="match status" value="1"/>
</dbReference>
<accession>A0AA40AQ99</accession>
<dbReference type="Gene3D" id="2.130.10.10">
    <property type="entry name" value="YVTN repeat-like/Quinoprotein amine dehydrogenase"/>
    <property type="match status" value="1"/>
</dbReference>
<dbReference type="InterPro" id="IPR036322">
    <property type="entry name" value="WD40_repeat_dom_sf"/>
</dbReference>
<feature type="region of interest" description="Disordered" evidence="1">
    <location>
        <begin position="352"/>
        <end position="406"/>
    </location>
</feature>
<keyword evidence="4" id="KW-1185">Reference proteome</keyword>
<dbReference type="SMART" id="SM00128">
    <property type="entry name" value="IPPc"/>
    <property type="match status" value="1"/>
</dbReference>
<dbReference type="InterPro" id="IPR036691">
    <property type="entry name" value="Endo/exonu/phosph_ase_sf"/>
</dbReference>
<evidence type="ECO:0000313" key="3">
    <source>
        <dbReference type="EMBL" id="KAK0720029.1"/>
    </source>
</evidence>
<feature type="compositionally biased region" description="Low complexity" evidence="1">
    <location>
        <begin position="248"/>
        <end position="260"/>
    </location>
</feature>
<dbReference type="PANTHER" id="PTHR11200">
    <property type="entry name" value="INOSITOL 5-PHOSPHATASE"/>
    <property type="match status" value="1"/>
</dbReference>
<dbReference type="Pfam" id="PF22669">
    <property type="entry name" value="Exo_endo_phos2"/>
    <property type="match status" value="1"/>
</dbReference>
<feature type="compositionally biased region" description="Pro residues" evidence="1">
    <location>
        <begin position="184"/>
        <end position="193"/>
    </location>
</feature>
<sequence>MDPPARDGLDGSSIKPVSSLRAKFENLNKSGDPLTPTQTQTGPPPPRAVSPAPKPDRLRDTAANSPVVREPPAVPKVRPKDKLNISTLHPHGPNTSGPSSPTRPGPPAVSPRPIHPPSLLVEPPHSPPKRGPDTPSAGDRTGFLNTDSLVKPSSPATGPRNFRIPSRPHTPVLEPRRSPRLGPSQPPSPPPPRRSGELRREREIKETRPIPPPINRAEKPVIPSRSSYIAEASQAFELKSRFNKDMISPFNSPPGSSSGTPEEEEELPPMLPTRPRPNPEGLGLGRAKTFHVGFEPPPIHHSLANRRRDRDDVNGSARGLISPQITGEQRPALPARPLSIMEPSRGQNILMAPPPRPPRSGANTTIPEMNPAGTPPQKRVASTPTSQLPPPPTRTHVRSMTVDRTSSRVPAEFRMPLTPISGIGDTRSGDAHANPVMIGGGGPAKPESSMPLTTTVYPDASNTNRSKPYISKGVHEIHTKYDGRVFDVCGELVCTTGTYTRVWSLLDGELLMSLAMGEGTRGSSVTFKPGANVSEEGQRVWVGNNFGELMEADIATQSIVNNRPNAHGRHEIIKIYRHFTELWTLDESGTLHVWGPGESGVPDLLNNPSQSFRVPKGHLFSMVVGDELWHATGKDIRVFLPTVEGKAQFQVLIRPLSQESAGDVTSGTVITSEPEKVYFGHTDGKVSIYSRTDYSCLGVMSISQYKINSLAGVGQYMWAGYNTGKICVYDMGQMPWAVKKDWQAHENPVVKLIADRSSVYKLDRYQVVSLGADNMLRSWDGLLQEDWLSCEMKNKDVSYCSMEKLKALILTWNAGASTPNSLRYSDSDASFFQNLLQDSGSPDILVFGFQELVDLEDKTATAKRFLKPKKKEGSDQERMSHQYRDWRDFLIRCLDDYMSGDLYHLLHTAPLVGLFTCIFVKADLRDRISNLSSAEVKRGMGGLHGNKGAIVVRFTIDDTSLCFINCHLAAGQSGANHRHNDIAAILEAPVFQGERDPATRIDTYVGGGDGTMILDHELCLLNGDLNYRIDTMSRDTVVTAVKSGNLSKLLERDQLLVARRRNPAFRLRAFEELPITFAPTYKYDVGTDNYDSSEKKRSPAWCDRLLFRSSRGRIEQLDYRRHEVRVSDHRPVSGRFWFVVKRIDPKKRAVAWMQCQQEWEDLRAREAGAEKLYYLTNIVGYDVATAQRLISERPSKIHRSPSRHKD</sequence>
<feature type="region of interest" description="Disordered" evidence="1">
    <location>
        <begin position="245"/>
        <end position="327"/>
    </location>
</feature>
<keyword evidence="3" id="KW-0540">Nuclease</keyword>
<dbReference type="GO" id="GO:0004439">
    <property type="term" value="F:phosphatidylinositol-4,5-bisphosphate 5-phosphatase activity"/>
    <property type="evidence" value="ECO:0007669"/>
    <property type="project" value="TreeGrafter"/>
</dbReference>
<name>A0AA40AQ99_9PEZI</name>
<feature type="compositionally biased region" description="Pro residues" evidence="1">
    <location>
        <begin position="269"/>
        <end position="278"/>
    </location>
</feature>
<dbReference type="PANTHER" id="PTHR11200:SF240">
    <property type="entry name" value="INOSITOL POLYPHOSPHATE 5-PHOSPHATASE C9G1.10C-RELATED"/>
    <property type="match status" value="1"/>
</dbReference>
<feature type="compositionally biased region" description="Basic and acidic residues" evidence="1">
    <location>
        <begin position="194"/>
        <end position="208"/>
    </location>
</feature>
<comment type="caution">
    <text evidence="3">The sequence shown here is derived from an EMBL/GenBank/DDBJ whole genome shotgun (WGS) entry which is preliminary data.</text>
</comment>
<dbReference type="InterPro" id="IPR015943">
    <property type="entry name" value="WD40/YVTN_repeat-like_dom_sf"/>
</dbReference>
<keyword evidence="3" id="KW-0255">Endonuclease</keyword>
<dbReference type="AlphaFoldDB" id="A0AA40AQ99"/>
<feature type="compositionally biased region" description="Low complexity" evidence="1">
    <location>
        <begin position="89"/>
        <end position="100"/>
    </location>
</feature>
<protein>
    <submittedName>
        <fullName evidence="3">Endonuclease/exonuclease/phosphatase</fullName>
    </submittedName>
</protein>
<reference evidence="3" key="1">
    <citation type="submission" date="2023-06" db="EMBL/GenBank/DDBJ databases">
        <title>Genome-scale phylogeny and comparative genomics of the fungal order Sordariales.</title>
        <authorList>
            <consortium name="Lawrence Berkeley National Laboratory"/>
            <person name="Hensen N."/>
            <person name="Bonometti L."/>
            <person name="Westerberg I."/>
            <person name="Brannstrom I.O."/>
            <person name="Guillou S."/>
            <person name="Cros-Aarteil S."/>
            <person name="Calhoun S."/>
            <person name="Haridas S."/>
            <person name="Kuo A."/>
            <person name="Mondo S."/>
            <person name="Pangilinan J."/>
            <person name="Riley R."/>
            <person name="Labutti K."/>
            <person name="Andreopoulos B."/>
            <person name="Lipzen A."/>
            <person name="Chen C."/>
            <person name="Yanf M."/>
            <person name="Daum C."/>
            <person name="Ng V."/>
            <person name="Clum A."/>
            <person name="Steindorff A."/>
            <person name="Ohm R."/>
            <person name="Martin F."/>
            <person name="Silar P."/>
            <person name="Natvig D."/>
            <person name="Lalanne C."/>
            <person name="Gautier V."/>
            <person name="Ament-Velasquez S.L."/>
            <person name="Kruys A."/>
            <person name="Hutchinson M.I."/>
            <person name="Powell A.J."/>
            <person name="Barry K."/>
            <person name="Miller A.N."/>
            <person name="Grigoriev I.V."/>
            <person name="Debuchy R."/>
            <person name="Gladieux P."/>
            <person name="Thoren M.H."/>
            <person name="Johannesson H."/>
        </authorList>
    </citation>
    <scope>NUCLEOTIDE SEQUENCE</scope>
    <source>
        <strain evidence="3">SMH4607-1</strain>
    </source>
</reference>
<dbReference type="InterPro" id="IPR000300">
    <property type="entry name" value="IPPc"/>
</dbReference>
<keyword evidence="3" id="KW-0378">Hydrolase</keyword>
<dbReference type="InterPro" id="IPR046985">
    <property type="entry name" value="IP5"/>
</dbReference>
<gene>
    <name evidence="3" type="ORF">B0H67DRAFT_486276</name>
</gene>
<evidence type="ECO:0000313" key="4">
    <source>
        <dbReference type="Proteomes" id="UP001172102"/>
    </source>
</evidence>